<feature type="transmembrane region" description="Helical" evidence="1">
    <location>
        <begin position="81"/>
        <end position="98"/>
    </location>
</feature>
<evidence type="ECO:0008006" key="4">
    <source>
        <dbReference type="Google" id="ProtNLM"/>
    </source>
</evidence>
<dbReference type="InterPro" id="IPR043502">
    <property type="entry name" value="DNA/RNA_pol_sf"/>
</dbReference>
<keyword evidence="1" id="KW-0812">Transmembrane</keyword>
<reference evidence="2 3" key="1">
    <citation type="submission" date="2019-02" db="EMBL/GenBank/DDBJ databases">
        <title>Genome sequencing of the rare red list fungi Hericium alpestre (H. flagellum).</title>
        <authorList>
            <person name="Buettner E."/>
            <person name="Kellner H."/>
        </authorList>
    </citation>
    <scope>NUCLEOTIDE SEQUENCE [LARGE SCALE GENOMIC DNA]</scope>
    <source>
        <strain evidence="2 3">DSM 108284</strain>
    </source>
</reference>
<name>A0A4Y9ZVU0_9AGAM</name>
<dbReference type="EMBL" id="SFCI01000735">
    <property type="protein sequence ID" value="TFY78173.1"/>
    <property type="molecule type" value="Genomic_DNA"/>
</dbReference>
<keyword evidence="3" id="KW-1185">Reference proteome</keyword>
<organism evidence="2 3">
    <name type="scientific">Hericium alpestre</name>
    <dbReference type="NCBI Taxonomy" id="135208"/>
    <lineage>
        <taxon>Eukaryota</taxon>
        <taxon>Fungi</taxon>
        <taxon>Dikarya</taxon>
        <taxon>Basidiomycota</taxon>
        <taxon>Agaricomycotina</taxon>
        <taxon>Agaricomycetes</taxon>
        <taxon>Russulales</taxon>
        <taxon>Hericiaceae</taxon>
        <taxon>Hericium</taxon>
    </lineage>
</organism>
<dbReference type="Proteomes" id="UP000298061">
    <property type="component" value="Unassembled WGS sequence"/>
</dbReference>
<dbReference type="PANTHER" id="PTHR33050">
    <property type="entry name" value="REVERSE TRANSCRIPTASE DOMAIN-CONTAINING PROTEIN"/>
    <property type="match status" value="1"/>
</dbReference>
<keyword evidence="1" id="KW-1133">Transmembrane helix</keyword>
<evidence type="ECO:0000313" key="2">
    <source>
        <dbReference type="EMBL" id="TFY78173.1"/>
    </source>
</evidence>
<gene>
    <name evidence="2" type="ORF">EWM64_g5842</name>
</gene>
<comment type="caution">
    <text evidence="2">The sequence shown here is derived from an EMBL/GenBank/DDBJ whole genome shotgun (WGS) entry which is preliminary data.</text>
</comment>
<accession>A0A4Y9ZVU0</accession>
<dbReference type="SUPFAM" id="SSF56672">
    <property type="entry name" value="DNA/RNA polymerases"/>
    <property type="match status" value="1"/>
</dbReference>
<evidence type="ECO:0000256" key="1">
    <source>
        <dbReference type="SAM" id="Phobius"/>
    </source>
</evidence>
<keyword evidence="1" id="KW-0472">Membrane</keyword>
<protein>
    <recommendedName>
        <fullName evidence="4">Reverse transcriptase domain-containing protein</fullName>
    </recommendedName>
</protein>
<dbReference type="OrthoDB" id="198652at2759"/>
<dbReference type="STRING" id="135208.A0A4Y9ZVU0"/>
<dbReference type="AlphaFoldDB" id="A0A4Y9ZVU0"/>
<sequence length="429" mass="48474">MIPKPSFDEKVQLDNVQDLGRVLLCVRHEYPSRKLVLFKSDVAEAYRQMPMHPWWQARQVVSIGNRRMVDRANVFGRCRSGNIWCAFMSLVLWIAVYIKSLVDMLAYSDDTFSWEFADEITWYEPYQCMFPTKQAHLLLLWDELHIPHNCLKQINGSPLNIIGFDVDANLMQITLSAERRSALVAGIRDFMSVSSARHRRPLRQFQALAGWIQWSLNVFPLLRPGLSCLYAKTRGKTNPSASVEITVALCDELTWLANHIECASGVFMLESLAWRPSDADLVLFTDASSDGITFWSPALSMGFHAPLPNIAATIFFWESLAVVSAIDWASRLPTPVHPTRLLIHCDNTNTVDLFNTLHAQPQYNSLLLYAVDRLLESKIDLRVVHIAGSANGVADALSRRQGDRALALHPGLTIFNFIPPRDALGARRS</sequence>
<proteinExistence type="predicted"/>
<dbReference type="PANTHER" id="PTHR33050:SF7">
    <property type="entry name" value="RIBONUCLEASE H"/>
    <property type="match status" value="1"/>
</dbReference>
<dbReference type="InterPro" id="IPR052055">
    <property type="entry name" value="Hepadnavirus_pol/RT"/>
</dbReference>
<evidence type="ECO:0000313" key="3">
    <source>
        <dbReference type="Proteomes" id="UP000298061"/>
    </source>
</evidence>